<organism evidence="2">
    <name type="scientific">Micrurus lemniscatus lemniscatus</name>
    <dbReference type="NCBI Taxonomy" id="129467"/>
    <lineage>
        <taxon>Eukaryota</taxon>
        <taxon>Metazoa</taxon>
        <taxon>Chordata</taxon>
        <taxon>Craniata</taxon>
        <taxon>Vertebrata</taxon>
        <taxon>Euteleostomi</taxon>
        <taxon>Lepidosauria</taxon>
        <taxon>Squamata</taxon>
        <taxon>Bifurcata</taxon>
        <taxon>Unidentata</taxon>
        <taxon>Episquamata</taxon>
        <taxon>Toxicofera</taxon>
        <taxon>Serpentes</taxon>
        <taxon>Colubroidea</taxon>
        <taxon>Elapidae</taxon>
        <taxon>Elapinae</taxon>
        <taxon>Micrurus</taxon>
    </lineage>
</organism>
<sequence>MPAPHTPSAISVLSPLDLAQPPRCPEPSPETARSRQIKRGDNSKCRQPHTPPIVSVPSPLSFVRPQLFQADLEMARSGQSRRSSSSNAGKPHAEQQQAGGGGMK</sequence>
<proteinExistence type="predicted"/>
<accession>A0A2D4HH00</accession>
<feature type="region of interest" description="Disordered" evidence="1">
    <location>
        <begin position="1"/>
        <end position="104"/>
    </location>
</feature>
<name>A0A2D4HH00_MICLE</name>
<dbReference type="AlphaFoldDB" id="A0A2D4HH00"/>
<evidence type="ECO:0000256" key="1">
    <source>
        <dbReference type="SAM" id="MobiDB-lite"/>
    </source>
</evidence>
<reference evidence="2" key="1">
    <citation type="submission" date="2017-07" db="EMBL/GenBank/DDBJ databases">
        <authorList>
            <person name="Mikheyev A."/>
            <person name="Grau M."/>
        </authorList>
    </citation>
    <scope>NUCLEOTIDE SEQUENCE</scope>
    <source>
        <tissue evidence="2">Venom_gland</tissue>
    </source>
</reference>
<dbReference type="EMBL" id="IACK01029877">
    <property type="protein sequence ID" value="LAA71239.1"/>
    <property type="molecule type" value="Transcribed_RNA"/>
</dbReference>
<protein>
    <submittedName>
        <fullName evidence="2">Uncharacterized protein</fullName>
    </submittedName>
</protein>
<reference evidence="2" key="2">
    <citation type="submission" date="2017-11" db="EMBL/GenBank/DDBJ databases">
        <title>Coralsnake Venomics: Analyses of Venom Gland Transcriptomes and Proteomes of Six Brazilian Taxa.</title>
        <authorList>
            <person name="Aird S.D."/>
            <person name="Jorge da Silva N."/>
            <person name="Qiu L."/>
            <person name="Villar-Briones A."/>
            <person name="Aparecida-Saddi V."/>
            <person name="Campos-Telles M.P."/>
            <person name="Grau M."/>
            <person name="Mikheyev A.S."/>
        </authorList>
    </citation>
    <scope>NUCLEOTIDE SEQUENCE</scope>
    <source>
        <tissue evidence="2">Venom_gland</tissue>
    </source>
</reference>
<evidence type="ECO:0000313" key="2">
    <source>
        <dbReference type="EMBL" id="LAA71239.1"/>
    </source>
</evidence>
<feature type="compositionally biased region" description="Low complexity" evidence="1">
    <location>
        <begin position="76"/>
        <end position="86"/>
    </location>
</feature>